<evidence type="ECO:0000313" key="2">
    <source>
        <dbReference type="Proteomes" id="UP000239197"/>
    </source>
</evidence>
<dbReference type="RefSeq" id="WP_104921696.1">
    <property type="nucleotide sequence ID" value="NZ_CP019062.1"/>
</dbReference>
<reference evidence="2" key="1">
    <citation type="submission" date="2017-01" db="EMBL/GenBank/DDBJ databases">
        <title>Genome sequence of Rouxiella sp. ERMR1:05.</title>
        <authorList>
            <person name="Kumar R."/>
            <person name="Singh D."/>
            <person name="Kumar S."/>
        </authorList>
    </citation>
    <scope>NUCLEOTIDE SEQUENCE [LARGE SCALE GENOMIC DNA]</scope>
    <source>
        <strain evidence="2">ERMR1:05</strain>
    </source>
</reference>
<dbReference type="AlphaFoldDB" id="A0A2L1UMK6"/>
<keyword evidence="2" id="KW-1185">Reference proteome</keyword>
<name>A0A2L1UMK6_9GAMM</name>
<evidence type="ECO:0000313" key="1">
    <source>
        <dbReference type="EMBL" id="AVF34159.1"/>
    </source>
</evidence>
<dbReference type="KEGG" id="rox:BV494_04035"/>
<organism evidence="1 2">
    <name type="scientific">Rahnella sikkimica</name>
    <dbReference type="NCBI Taxonomy" id="1805933"/>
    <lineage>
        <taxon>Bacteria</taxon>
        <taxon>Pseudomonadati</taxon>
        <taxon>Pseudomonadota</taxon>
        <taxon>Gammaproteobacteria</taxon>
        <taxon>Enterobacterales</taxon>
        <taxon>Yersiniaceae</taxon>
        <taxon>Rahnella</taxon>
    </lineage>
</organism>
<dbReference type="OrthoDB" id="6629337at2"/>
<protein>
    <submittedName>
        <fullName evidence="1">Uncharacterized protein</fullName>
    </submittedName>
</protein>
<dbReference type="InterPro" id="IPR008964">
    <property type="entry name" value="Invasin/intimin_cell_adhesion"/>
</dbReference>
<dbReference type="InterPro" id="IPR013783">
    <property type="entry name" value="Ig-like_fold"/>
</dbReference>
<dbReference type="Proteomes" id="UP000239197">
    <property type="component" value="Chromosome"/>
</dbReference>
<accession>A0A2L1UMK6</accession>
<dbReference type="Gene3D" id="2.60.40.10">
    <property type="entry name" value="Immunoglobulins"/>
    <property type="match status" value="1"/>
</dbReference>
<sequence length="685" mass="73157">MLPNTLYAPIFPQMENDGVINFSELSTSGIVINVGQYENAAPGDFIELWFESYAIDSIGLAGDPVSQYFPWQSVIIPEIAILLPNGVYKVQYNAVDAAGNNAWSTVGKAIIDKSSTGTLPPPLFPEAGADNTLDYDDAISDGGTPVTIPNYPDITAGDNVTLFWVGFSGGEIIQESITSLSHTVGDDELNGFNLVISTAFIISKNMDLARAWYVVQRTDSRNERSENGSVNIDTSGGESLPPPIFLEGDDKWIDANEALSDDGTPIQIPAYPAISIGDTVTSYWQGYSQNNTPVPDTFWQFITEVQQQDISEGFIVNIPTASILPIGIGSGASYYNVQFASGQQGSSLAAEICVDVTHTLELPAPVIPEALDDGVIDETDAMSNGGTPIDISYPSMEEGDNVSLYWSCYNASNITPVAGTVYSATLSVTASEAAQQSMTFTVPSRYITPTGEGYAVVNYTVNFQSGGIGYSDDGVANIDTQGDIISGSDYLGGSTGYAPWDNTVIQGCFVKYLAMDNGVPLKNVNVDFTLFGNNYFTNNNLKKITVSTDPQGYARTNISGSDTLKNTITAQIVGSSIVASEVSLETERSNDITVPLLTSEPYIPGSGNRDFTLSVSEEVGTFTLFTNNNSNIFIDGINKGGVVTNLTVNAGSPVQFSVTSNNINDTVITVSRISPANGTYCSYYF</sequence>
<gene>
    <name evidence="1" type="ORF">BV494_04035</name>
</gene>
<proteinExistence type="predicted"/>
<dbReference type="SUPFAM" id="SSF49373">
    <property type="entry name" value="Invasin/intimin cell-adhesion fragments"/>
    <property type="match status" value="1"/>
</dbReference>
<dbReference type="EMBL" id="CP019062">
    <property type="protein sequence ID" value="AVF34159.1"/>
    <property type="molecule type" value="Genomic_DNA"/>
</dbReference>